<evidence type="ECO:0000313" key="5">
    <source>
        <dbReference type="Proteomes" id="UP000326570"/>
    </source>
</evidence>
<gene>
    <name evidence="4" type="ORF">F0P94_15845</name>
</gene>
<keyword evidence="2" id="KW-0732">Signal</keyword>
<organism evidence="4 5">
    <name type="scientific">Adhaeribacter soli</name>
    <dbReference type="NCBI Taxonomy" id="2607655"/>
    <lineage>
        <taxon>Bacteria</taxon>
        <taxon>Pseudomonadati</taxon>
        <taxon>Bacteroidota</taxon>
        <taxon>Cytophagia</taxon>
        <taxon>Cytophagales</taxon>
        <taxon>Hymenobacteraceae</taxon>
        <taxon>Adhaeribacter</taxon>
    </lineage>
</organism>
<dbReference type="RefSeq" id="WP_150904890.1">
    <property type="nucleotide sequence ID" value="NZ_VTWT01000009.1"/>
</dbReference>
<proteinExistence type="predicted"/>
<dbReference type="InterPro" id="IPR011330">
    <property type="entry name" value="Glyco_hydro/deAcase_b/a-brl"/>
</dbReference>
<dbReference type="PANTHER" id="PTHR34216">
    <property type="match status" value="1"/>
</dbReference>
<evidence type="ECO:0000256" key="2">
    <source>
        <dbReference type="ARBA" id="ARBA00022729"/>
    </source>
</evidence>
<feature type="domain" description="NodB homology" evidence="3">
    <location>
        <begin position="60"/>
        <end position="310"/>
    </location>
</feature>
<dbReference type="InterPro" id="IPR051398">
    <property type="entry name" value="Polysacch_Deacetylase"/>
</dbReference>
<dbReference type="SUPFAM" id="SSF88713">
    <property type="entry name" value="Glycoside hydrolase/deacetylase"/>
    <property type="match status" value="1"/>
</dbReference>
<protein>
    <submittedName>
        <fullName evidence="4">Polysaccharide deacetylase family protein</fullName>
    </submittedName>
</protein>
<name>A0A5N1IR12_9BACT</name>
<dbReference type="PROSITE" id="PS51677">
    <property type="entry name" value="NODB"/>
    <property type="match status" value="1"/>
</dbReference>
<dbReference type="EMBL" id="VTWT01000009">
    <property type="protein sequence ID" value="KAA9327386.1"/>
    <property type="molecule type" value="Genomic_DNA"/>
</dbReference>
<dbReference type="Gene3D" id="3.20.20.370">
    <property type="entry name" value="Glycoside hydrolase/deacetylase"/>
    <property type="match status" value="1"/>
</dbReference>
<evidence type="ECO:0000313" key="4">
    <source>
        <dbReference type="EMBL" id="KAA9327386.1"/>
    </source>
</evidence>
<comment type="subcellular location">
    <subcellularLocation>
        <location evidence="1">Secreted</location>
    </subcellularLocation>
</comment>
<comment type="caution">
    <text evidence="4">The sequence shown here is derived from an EMBL/GenBank/DDBJ whole genome shotgun (WGS) entry which is preliminary data.</text>
</comment>
<dbReference type="GO" id="GO:0005576">
    <property type="term" value="C:extracellular region"/>
    <property type="evidence" value="ECO:0007669"/>
    <property type="project" value="UniProtKB-SubCell"/>
</dbReference>
<sequence>MKIKIFLFHRVNPERDPLWDPMDPEHFREIIAFLNKRYTIFLLEDLVYNKAFFKQNFKKPLAAVVFDDGYKDFLTYAAPILEEYKTPASMYIVTDSASTGRPPWTYVVDYSFLKTRQRSLNWETDLLPPEFVKAGWNSDEERIRYGKLIKPALKKLTHDQRTQLIRHLESCFSDVTIPEGLFMNWNEIRQIAGAGFEVGSHTVSHPLLATIEDQELLTRELVLSRQILKEELGEYPVAISYPGGSYNETVKKISQKAGYQLGLAVNHHAYNPAKQDLFEIPRIELYNESMFKTRLRMAEVVTNIKKFLGK</sequence>
<reference evidence="4 5" key="1">
    <citation type="submission" date="2019-09" db="EMBL/GenBank/DDBJ databases">
        <title>Genome sequence of Adhaeribacter sp. M2.</title>
        <authorList>
            <person name="Srinivasan S."/>
        </authorList>
    </citation>
    <scope>NUCLEOTIDE SEQUENCE [LARGE SCALE GENOMIC DNA]</scope>
    <source>
        <strain evidence="4 5">M2</strain>
    </source>
</reference>
<accession>A0A5N1IR12</accession>
<dbReference type="GO" id="GO:0005975">
    <property type="term" value="P:carbohydrate metabolic process"/>
    <property type="evidence" value="ECO:0007669"/>
    <property type="project" value="InterPro"/>
</dbReference>
<dbReference type="CDD" id="cd10918">
    <property type="entry name" value="CE4_NodB_like_5s_6s"/>
    <property type="match status" value="1"/>
</dbReference>
<dbReference type="InterPro" id="IPR002509">
    <property type="entry name" value="NODB_dom"/>
</dbReference>
<evidence type="ECO:0000256" key="1">
    <source>
        <dbReference type="ARBA" id="ARBA00004613"/>
    </source>
</evidence>
<keyword evidence="5" id="KW-1185">Reference proteome</keyword>
<evidence type="ECO:0000259" key="3">
    <source>
        <dbReference type="PROSITE" id="PS51677"/>
    </source>
</evidence>
<dbReference type="AlphaFoldDB" id="A0A5N1IR12"/>
<dbReference type="Pfam" id="PF01522">
    <property type="entry name" value="Polysacc_deac_1"/>
    <property type="match status" value="1"/>
</dbReference>
<dbReference type="Proteomes" id="UP000326570">
    <property type="component" value="Unassembled WGS sequence"/>
</dbReference>
<dbReference type="GO" id="GO:0016810">
    <property type="term" value="F:hydrolase activity, acting on carbon-nitrogen (but not peptide) bonds"/>
    <property type="evidence" value="ECO:0007669"/>
    <property type="project" value="InterPro"/>
</dbReference>
<dbReference type="PANTHER" id="PTHR34216:SF3">
    <property type="entry name" value="POLY-BETA-1,6-N-ACETYL-D-GLUCOSAMINE N-DEACETYLASE"/>
    <property type="match status" value="1"/>
</dbReference>